<dbReference type="Gene3D" id="2.40.320.10">
    <property type="entry name" value="Hypothetical Protein Pfu-838710-001"/>
    <property type="match status" value="1"/>
</dbReference>
<dbReference type="PANTHER" id="PTHR21028:SF2">
    <property type="entry name" value="CYTH DOMAIN-CONTAINING PROTEIN"/>
    <property type="match status" value="1"/>
</dbReference>
<dbReference type="CDD" id="cd07890">
    <property type="entry name" value="CYTH-like_AC_IV-like"/>
    <property type="match status" value="1"/>
</dbReference>
<dbReference type="PANTHER" id="PTHR21028">
    <property type="entry name" value="SI:CH211-156B7.4"/>
    <property type="match status" value="1"/>
</dbReference>
<organism evidence="3 4">
    <name type="scientific">Caloramator proteoclasticus DSM 10124</name>
    <dbReference type="NCBI Taxonomy" id="1121262"/>
    <lineage>
        <taxon>Bacteria</taxon>
        <taxon>Bacillati</taxon>
        <taxon>Bacillota</taxon>
        <taxon>Clostridia</taxon>
        <taxon>Eubacteriales</taxon>
        <taxon>Clostridiaceae</taxon>
        <taxon>Caloramator</taxon>
    </lineage>
</organism>
<dbReference type="Pfam" id="PF01928">
    <property type="entry name" value="CYTH"/>
    <property type="match status" value="1"/>
</dbReference>
<dbReference type="SMART" id="SM01118">
    <property type="entry name" value="CYTH"/>
    <property type="match status" value="1"/>
</dbReference>
<proteinExistence type="predicted"/>
<evidence type="ECO:0000313" key="3">
    <source>
        <dbReference type="EMBL" id="SHE79258.1"/>
    </source>
</evidence>
<name>A0A1M4WDC5_9CLOT</name>
<keyword evidence="1" id="KW-0175">Coiled coil</keyword>
<evidence type="ECO:0000313" key="4">
    <source>
        <dbReference type="Proteomes" id="UP000184423"/>
    </source>
</evidence>
<accession>A0A1M4WDC5</accession>
<protein>
    <submittedName>
        <fullName evidence="3">Adenylate cyclase, class 2</fullName>
    </submittedName>
</protein>
<dbReference type="RefSeq" id="WP_073248321.1">
    <property type="nucleotide sequence ID" value="NZ_FQVG01000016.1"/>
</dbReference>
<dbReference type="InterPro" id="IPR008173">
    <property type="entry name" value="Adenylyl_cyclase_CyaB"/>
</dbReference>
<feature type="domain" description="CYTH" evidence="2">
    <location>
        <begin position="1"/>
        <end position="171"/>
    </location>
</feature>
<dbReference type="EMBL" id="FQVG01000016">
    <property type="protein sequence ID" value="SHE79258.1"/>
    <property type="molecule type" value="Genomic_DNA"/>
</dbReference>
<reference evidence="4" key="1">
    <citation type="submission" date="2016-11" db="EMBL/GenBank/DDBJ databases">
        <authorList>
            <person name="Varghese N."/>
            <person name="Submissions S."/>
        </authorList>
    </citation>
    <scope>NUCLEOTIDE SEQUENCE [LARGE SCALE GENOMIC DNA]</scope>
    <source>
        <strain evidence="4">DSM 10124</strain>
    </source>
</reference>
<evidence type="ECO:0000259" key="2">
    <source>
        <dbReference type="PROSITE" id="PS51707"/>
    </source>
</evidence>
<keyword evidence="4" id="KW-1185">Reference proteome</keyword>
<dbReference type="AlphaFoldDB" id="A0A1M4WDC5"/>
<dbReference type="PROSITE" id="PS51707">
    <property type="entry name" value="CYTH"/>
    <property type="match status" value="1"/>
</dbReference>
<sequence>MKEIEVKVLNVDLEKIKEKLKSLNAEKVKEENQKNYFFSLPNGENGYVRIRIIEDLIDRKEKITLCIKKIFKTDFARQNIEHEFEVSDFNECINFLNELGINDFKREDKHRESYILNGTLIEFDTWDKKVFPIPYMEIEAPSIEALEDILKILDIPKDKITSKGLLEIKRDMGLI</sequence>
<dbReference type="SUPFAM" id="SSF55154">
    <property type="entry name" value="CYTH-like phosphatases"/>
    <property type="match status" value="1"/>
</dbReference>
<gene>
    <name evidence="3" type="ORF">SAMN02746091_01133</name>
</gene>
<dbReference type="Proteomes" id="UP000184423">
    <property type="component" value="Unassembled WGS sequence"/>
</dbReference>
<evidence type="ECO:0000256" key="1">
    <source>
        <dbReference type="SAM" id="Coils"/>
    </source>
</evidence>
<dbReference type="InterPro" id="IPR033469">
    <property type="entry name" value="CYTH-like_dom_sf"/>
</dbReference>
<dbReference type="InterPro" id="IPR023577">
    <property type="entry name" value="CYTH_domain"/>
</dbReference>
<feature type="coiled-coil region" evidence="1">
    <location>
        <begin position="6"/>
        <end position="33"/>
    </location>
</feature>